<dbReference type="PANTHER" id="PTHR36578:SF1">
    <property type="entry name" value="APPLE DOMAIN-CONTAINING PROTEIN"/>
    <property type="match status" value="1"/>
</dbReference>
<reference evidence="2" key="1">
    <citation type="submission" date="2021-02" db="EMBL/GenBank/DDBJ databases">
        <authorList>
            <person name="Nieuwenhuis M."/>
            <person name="Van De Peppel L.J.J."/>
        </authorList>
    </citation>
    <scope>NUCLEOTIDE SEQUENCE</scope>
    <source>
        <strain evidence="2">D49</strain>
    </source>
</reference>
<evidence type="ECO:0008006" key="4">
    <source>
        <dbReference type="Google" id="ProtNLM"/>
    </source>
</evidence>
<proteinExistence type="predicted"/>
<dbReference type="PANTHER" id="PTHR36578">
    <property type="entry name" value="CHROMOSOME 15, WHOLE GENOME SHOTGUN SEQUENCE"/>
    <property type="match status" value="1"/>
</dbReference>
<accession>A0A9P7FW60</accession>
<name>A0A9P7FW60_9AGAR</name>
<evidence type="ECO:0000313" key="3">
    <source>
        <dbReference type="Proteomes" id="UP000717328"/>
    </source>
</evidence>
<dbReference type="OrthoDB" id="271448at2759"/>
<keyword evidence="3" id="KW-1185">Reference proteome</keyword>
<protein>
    <recommendedName>
        <fullName evidence="4">Fruit-body specific protein a</fullName>
    </recommendedName>
</protein>
<comment type="caution">
    <text evidence="2">The sequence shown here is derived from an EMBL/GenBank/DDBJ whole genome shotgun (WGS) entry which is preliminary data.</text>
</comment>
<organism evidence="2 3">
    <name type="scientific">Sphagnurus paluster</name>
    <dbReference type="NCBI Taxonomy" id="117069"/>
    <lineage>
        <taxon>Eukaryota</taxon>
        <taxon>Fungi</taxon>
        <taxon>Dikarya</taxon>
        <taxon>Basidiomycota</taxon>
        <taxon>Agaricomycotina</taxon>
        <taxon>Agaricomycetes</taxon>
        <taxon>Agaricomycetidae</taxon>
        <taxon>Agaricales</taxon>
        <taxon>Tricholomatineae</taxon>
        <taxon>Lyophyllaceae</taxon>
        <taxon>Sphagnurus</taxon>
    </lineage>
</organism>
<evidence type="ECO:0000313" key="2">
    <source>
        <dbReference type="EMBL" id="KAG5635907.1"/>
    </source>
</evidence>
<dbReference type="Proteomes" id="UP000717328">
    <property type="component" value="Unassembled WGS sequence"/>
</dbReference>
<gene>
    <name evidence="2" type="ORF">H0H81_009688</name>
</gene>
<feature type="signal peptide" evidence="1">
    <location>
        <begin position="1"/>
        <end position="22"/>
    </location>
</feature>
<reference evidence="2" key="2">
    <citation type="submission" date="2021-10" db="EMBL/GenBank/DDBJ databases">
        <title>Phylogenomics reveals ancestral predisposition of the termite-cultivated fungus Termitomyces towards a domesticated lifestyle.</title>
        <authorList>
            <person name="Auxier B."/>
            <person name="Grum-Grzhimaylo A."/>
            <person name="Cardenas M.E."/>
            <person name="Lodge J.D."/>
            <person name="Laessoe T."/>
            <person name="Pedersen O."/>
            <person name="Smith M.E."/>
            <person name="Kuyper T.W."/>
            <person name="Franco-Molano E.A."/>
            <person name="Baroni T.J."/>
            <person name="Aanen D.K."/>
        </authorList>
    </citation>
    <scope>NUCLEOTIDE SEQUENCE</scope>
    <source>
        <strain evidence="2">D49</strain>
    </source>
</reference>
<feature type="chain" id="PRO_5040120398" description="Fruit-body specific protein a" evidence="1">
    <location>
        <begin position="23"/>
        <end position="504"/>
    </location>
</feature>
<dbReference type="EMBL" id="JABCKI010006003">
    <property type="protein sequence ID" value="KAG5635907.1"/>
    <property type="molecule type" value="Genomic_DNA"/>
</dbReference>
<keyword evidence="1" id="KW-0732">Signal</keyword>
<evidence type="ECO:0000256" key="1">
    <source>
        <dbReference type="SAM" id="SignalP"/>
    </source>
</evidence>
<sequence length="504" mass="54110">MPSFTRLFTLTLLAVAINSAKTGIIPPSERGTSDSFGAAIVHPMTDHERIHDTAHLVNQKSGPKHDTMPNLPVPETSVTALDGELTSKKVSEVTGLQPSSKRDVVTYQEIFSGSGTGLTDRDGSIEGTAYLTYTVVSNATYNVQACLDFCTSVNGCVFANLFYEFNNYLLDFVFSEKSNLKCSLYGDVHNATEKTNLGGQQSIPPPAGLTYIQDSSGWASKALVDPVTPTGYDLVFGPTGGANNAPGVSFACYKSSMQVLMAILQYMGFAFIDRYDVDACAALCNTRGADANGGSCQYFNIWRALVNGVPTTYTCSFYYIPADASTAVNYGQGDLVVTYSRGYRRQSLAIDGGFEQYTCADFCFAASYAHWIGTSPKNGLLDASIFHYSPYAHTGSSVALLGSASGADAHPGTLAAAKPLVTVAGNQYVIEFFHSSVYGGQAAEKNAFFEVRWNGVAVKSFTPGYQPWTLYQITVTAKGKDKLAFHGGKAPAWSFIDDVNVWAL</sequence>
<dbReference type="AlphaFoldDB" id="A0A9P7FW60"/>